<protein>
    <recommendedName>
        <fullName evidence="2 6">Adenylyl-sulfate kinase</fullName>
        <ecNumber evidence="2 6">2.7.1.25</ecNumber>
    </recommendedName>
</protein>
<sequence length="183" mass="20152">MSDHPSPITHHHPALAIWLTGLPASGKSTIAAALKPKLEALGCTVEVLESDAVRRLLTPTPTYSEQERDLFYRALAFMGARLVAHGVTVIFDATATKRAYRDCARSLIPKFIEVAIECPLELAIQRDYKGTYQRGQRGETSTVPGLQSPYEPPLNPEVRVDTRKVEADAGARMIMQVVKDITL</sequence>
<dbReference type="Gene3D" id="3.40.50.300">
    <property type="entry name" value="P-loop containing nucleotide triphosphate hydrolases"/>
    <property type="match status" value="1"/>
</dbReference>
<keyword evidence="3 6" id="KW-0808">Transferase</keyword>
<evidence type="ECO:0000256" key="6">
    <source>
        <dbReference type="RuleBase" id="RU004347"/>
    </source>
</evidence>
<evidence type="ECO:0000256" key="3">
    <source>
        <dbReference type="ARBA" id="ARBA00022679"/>
    </source>
</evidence>
<comment type="function">
    <text evidence="6">Catalyzes the synthesis of activated sulfate.</text>
</comment>
<dbReference type="NCBIfam" id="TIGR00455">
    <property type="entry name" value="apsK"/>
    <property type="match status" value="1"/>
</dbReference>
<dbReference type="EC" id="2.7.1.25" evidence="2 6"/>
<evidence type="ECO:0000313" key="9">
    <source>
        <dbReference type="EMBL" id="ALA60231.1"/>
    </source>
</evidence>
<evidence type="ECO:0000256" key="5">
    <source>
        <dbReference type="ARBA" id="ARBA00022840"/>
    </source>
</evidence>
<keyword evidence="10" id="KW-1185">Reference proteome</keyword>
<dbReference type="GO" id="GO:0004020">
    <property type="term" value="F:adenylylsulfate kinase activity"/>
    <property type="evidence" value="ECO:0007669"/>
    <property type="project" value="UniProtKB-EC"/>
</dbReference>
<dbReference type="InterPro" id="IPR050512">
    <property type="entry name" value="Sulf_AdTrans/APS_kinase"/>
</dbReference>
<dbReference type="GO" id="GO:0005737">
    <property type="term" value="C:cytoplasm"/>
    <property type="evidence" value="ECO:0007669"/>
    <property type="project" value="TreeGrafter"/>
</dbReference>
<dbReference type="KEGG" id="nmv:NITMOv2_3842"/>
<feature type="domain" description="APS kinase" evidence="8">
    <location>
        <begin position="15"/>
        <end position="161"/>
    </location>
</feature>
<keyword evidence="4 6" id="KW-0547">Nucleotide-binding</keyword>
<evidence type="ECO:0000256" key="2">
    <source>
        <dbReference type="ARBA" id="ARBA00012121"/>
    </source>
</evidence>
<dbReference type="GO" id="GO:0010134">
    <property type="term" value="P:sulfate assimilation via adenylyl sulfate reduction"/>
    <property type="evidence" value="ECO:0007669"/>
    <property type="project" value="TreeGrafter"/>
</dbReference>
<gene>
    <name evidence="9" type="primary">cysC</name>
    <name evidence="9" type="ORF">NITMOv2_3842</name>
</gene>
<comment type="pathway">
    <text evidence="6">Sulfur metabolism; hydrogen sulfide biosynthesis; sulfite from sulfate: step 2/3.</text>
</comment>
<dbReference type="PANTHER" id="PTHR42700">
    <property type="entry name" value="SULFATE ADENYLYLTRANSFERASE"/>
    <property type="match status" value="1"/>
</dbReference>
<keyword evidence="6 9" id="KW-0418">Kinase</keyword>
<dbReference type="CDD" id="cd02027">
    <property type="entry name" value="APSK"/>
    <property type="match status" value="1"/>
</dbReference>
<dbReference type="GO" id="GO:0004781">
    <property type="term" value="F:sulfate adenylyltransferase (ATP) activity"/>
    <property type="evidence" value="ECO:0007669"/>
    <property type="project" value="TreeGrafter"/>
</dbReference>
<dbReference type="SUPFAM" id="SSF52540">
    <property type="entry name" value="P-loop containing nucleoside triphosphate hydrolases"/>
    <property type="match status" value="1"/>
</dbReference>
<dbReference type="GO" id="GO:0070814">
    <property type="term" value="P:hydrogen sulfide biosynthetic process"/>
    <property type="evidence" value="ECO:0007669"/>
    <property type="project" value="UniProtKB-UniPathway"/>
</dbReference>
<proteinExistence type="inferred from homology"/>
<dbReference type="InterPro" id="IPR002891">
    <property type="entry name" value="APS"/>
</dbReference>
<evidence type="ECO:0000313" key="10">
    <source>
        <dbReference type="Proteomes" id="UP000069205"/>
    </source>
</evidence>
<dbReference type="Pfam" id="PF01583">
    <property type="entry name" value="APS_kinase"/>
    <property type="match status" value="1"/>
</dbReference>
<comment type="catalytic activity">
    <reaction evidence="1 6">
        <text>adenosine 5'-phosphosulfate + ATP = 3'-phosphoadenylyl sulfate + ADP + H(+)</text>
        <dbReference type="Rhea" id="RHEA:24152"/>
        <dbReference type="ChEBI" id="CHEBI:15378"/>
        <dbReference type="ChEBI" id="CHEBI:30616"/>
        <dbReference type="ChEBI" id="CHEBI:58243"/>
        <dbReference type="ChEBI" id="CHEBI:58339"/>
        <dbReference type="ChEBI" id="CHEBI:456216"/>
        <dbReference type="EC" id="2.7.1.25"/>
    </reaction>
</comment>
<dbReference type="UniPathway" id="UPA00140">
    <property type="reaction ID" value="UER00205"/>
</dbReference>
<comment type="similarity">
    <text evidence="6">Belongs to the APS kinase family.</text>
</comment>
<dbReference type="PANTHER" id="PTHR42700:SF1">
    <property type="entry name" value="SULFATE ADENYLYLTRANSFERASE"/>
    <property type="match status" value="1"/>
</dbReference>
<keyword evidence="5 6" id="KW-0067">ATP-binding</keyword>
<dbReference type="InterPro" id="IPR059117">
    <property type="entry name" value="APS_kinase_dom"/>
</dbReference>
<dbReference type="GO" id="GO:0019379">
    <property type="term" value="P:sulfate assimilation, phosphoadenylyl sulfate reduction by phosphoadenylyl-sulfate reductase (thioredoxin)"/>
    <property type="evidence" value="ECO:0007669"/>
    <property type="project" value="TreeGrafter"/>
</dbReference>
<name>A0A0K2GH14_NITMO</name>
<evidence type="ECO:0000256" key="4">
    <source>
        <dbReference type="ARBA" id="ARBA00022741"/>
    </source>
</evidence>
<dbReference type="RefSeq" id="WP_053381113.1">
    <property type="nucleotide sequence ID" value="NZ_CP011801.1"/>
</dbReference>
<dbReference type="PATRIC" id="fig|42253.5.peg.3787"/>
<dbReference type="STRING" id="42253.NITMOv2_3842"/>
<dbReference type="Proteomes" id="UP000069205">
    <property type="component" value="Chromosome"/>
</dbReference>
<dbReference type="InterPro" id="IPR027417">
    <property type="entry name" value="P-loop_NTPase"/>
</dbReference>
<dbReference type="OrthoDB" id="9804504at2"/>
<dbReference type="GO" id="GO:0005524">
    <property type="term" value="F:ATP binding"/>
    <property type="evidence" value="ECO:0007669"/>
    <property type="project" value="UniProtKB-KW"/>
</dbReference>
<reference evidence="9 10" key="1">
    <citation type="journal article" date="2015" name="Proc. Natl. Acad. Sci. U.S.A.">
        <title>Expanded metabolic versatility of ubiquitous nitrite-oxidizing bacteria from the genus Nitrospira.</title>
        <authorList>
            <person name="Koch H."/>
            <person name="Lucker S."/>
            <person name="Albertsen M."/>
            <person name="Kitzinger K."/>
            <person name="Herbold C."/>
            <person name="Spieck E."/>
            <person name="Nielsen P.H."/>
            <person name="Wagner M."/>
            <person name="Daims H."/>
        </authorList>
    </citation>
    <scope>NUCLEOTIDE SEQUENCE [LARGE SCALE GENOMIC DNA]</scope>
    <source>
        <strain evidence="9 10">NSP M-1</strain>
    </source>
</reference>
<feature type="region of interest" description="Disordered" evidence="7">
    <location>
        <begin position="133"/>
        <end position="156"/>
    </location>
</feature>
<dbReference type="EMBL" id="CP011801">
    <property type="protein sequence ID" value="ALA60231.1"/>
    <property type="molecule type" value="Genomic_DNA"/>
</dbReference>
<evidence type="ECO:0000259" key="8">
    <source>
        <dbReference type="Pfam" id="PF01583"/>
    </source>
</evidence>
<accession>A0A0K2GH14</accession>
<evidence type="ECO:0000256" key="1">
    <source>
        <dbReference type="ARBA" id="ARBA00001823"/>
    </source>
</evidence>
<organism evidence="9 10">
    <name type="scientific">Nitrospira moscoviensis</name>
    <dbReference type="NCBI Taxonomy" id="42253"/>
    <lineage>
        <taxon>Bacteria</taxon>
        <taxon>Pseudomonadati</taxon>
        <taxon>Nitrospirota</taxon>
        <taxon>Nitrospiria</taxon>
        <taxon>Nitrospirales</taxon>
        <taxon>Nitrospiraceae</taxon>
        <taxon>Nitrospira</taxon>
    </lineage>
</organism>
<dbReference type="AlphaFoldDB" id="A0A0K2GH14"/>
<evidence type="ECO:0000256" key="7">
    <source>
        <dbReference type="SAM" id="MobiDB-lite"/>
    </source>
</evidence>